<feature type="transmembrane region" description="Helical" evidence="8">
    <location>
        <begin position="205"/>
        <end position="226"/>
    </location>
</feature>
<comment type="caution">
    <text evidence="10">The sequence shown here is derived from an EMBL/GenBank/DDBJ whole genome shotgun (WGS) entry which is preliminary data.</text>
</comment>
<feature type="transmembrane region" description="Helical" evidence="8">
    <location>
        <begin position="83"/>
        <end position="102"/>
    </location>
</feature>
<dbReference type="AlphaFoldDB" id="A0A8J2FPB1"/>
<dbReference type="GO" id="GO:0010041">
    <property type="term" value="P:response to iron(III) ion"/>
    <property type="evidence" value="ECO:0007669"/>
    <property type="project" value="TreeGrafter"/>
</dbReference>
<evidence type="ECO:0000259" key="9">
    <source>
        <dbReference type="Pfam" id="PF13231"/>
    </source>
</evidence>
<feature type="transmembrane region" description="Helical" evidence="8">
    <location>
        <begin position="318"/>
        <end position="334"/>
    </location>
</feature>
<evidence type="ECO:0000256" key="8">
    <source>
        <dbReference type="SAM" id="Phobius"/>
    </source>
</evidence>
<dbReference type="Proteomes" id="UP000663859">
    <property type="component" value="Unassembled WGS sequence"/>
</dbReference>
<keyword evidence="5 8" id="KW-0812">Transmembrane</keyword>
<feature type="domain" description="Glycosyltransferase RgtA/B/C/D-like" evidence="9">
    <location>
        <begin position="62"/>
        <end position="208"/>
    </location>
</feature>
<sequence length="563" mass="63087">MARWNSPGWIAGFLSLLFLYFSGLSTLPLLDRDEPRFAEATREMIEQSRYLVPHFNGVPRYDKPPGIYWTMIPFYRVLGPGELAARLPVVLSTFALLAFVGTTSTRLFGPRAAFLAMLGLGTSLQLLLQGRLAVADTPMVLFVSLTHYSLFRLLHRPATSLLRWQLFLYVSLALGFLFKGPVAWLVPLGSVLLHRYVFCRSPLPWRHVGLAWGIPFCLALTSLWAVPALQLTHGQWARVGLGEHVLARGWEAFNGRLYIPFYYFVTLWISLFPWSGFIPAVVQYSLKHRHDPRISFLWAWFLSPILLFSFYATQLPHYILPGFPAFFLLFGAAWKEKPSPSSFDRAFLCVFLIIFVLLAGVLSFLAKALSPCAQKLSFLLASLSLLLLAWCVLGLLAFHGKESWAYLPVLVGAISMGIFASELRNLSPSLILGQALRAHPCPCPYVAKGFEEPSLVFYSRHLWIFEDASSKGSPLASPPTKLAECKGELQAVEEKSLSTYLRILLEKKSSPEISQYFPNKGKETPGAVVFQGLNVARFSWVWLTWKCPRSAPAVPPKPTASPN</sequence>
<keyword evidence="11" id="KW-1185">Reference proteome</keyword>
<feature type="transmembrane region" description="Helical" evidence="8">
    <location>
        <begin position="378"/>
        <end position="397"/>
    </location>
</feature>
<feature type="transmembrane region" description="Helical" evidence="8">
    <location>
        <begin position="261"/>
        <end position="282"/>
    </location>
</feature>
<organism evidence="10 11">
    <name type="scientific">Candidatus Methylacidithermus pantelleriae</name>
    <dbReference type="NCBI Taxonomy" id="2744239"/>
    <lineage>
        <taxon>Bacteria</taxon>
        <taxon>Pseudomonadati</taxon>
        <taxon>Verrucomicrobiota</taxon>
        <taxon>Methylacidiphilae</taxon>
        <taxon>Methylacidiphilales</taxon>
        <taxon>Methylacidiphilaceae</taxon>
        <taxon>Candidatus Methylacidithermus</taxon>
    </lineage>
</organism>
<keyword evidence="7 8" id="KW-0472">Membrane</keyword>
<feature type="transmembrane region" description="Helical" evidence="8">
    <location>
        <begin position="404"/>
        <end position="421"/>
    </location>
</feature>
<dbReference type="RefSeq" id="WP_174582239.1">
    <property type="nucleotide sequence ID" value="NZ_CAJNOB010000034.1"/>
</dbReference>
<feature type="transmembrane region" description="Helical" evidence="8">
    <location>
        <begin position="108"/>
        <end position="128"/>
    </location>
</feature>
<dbReference type="InterPro" id="IPR038731">
    <property type="entry name" value="RgtA/B/C-like"/>
</dbReference>
<proteinExistence type="predicted"/>
<evidence type="ECO:0000256" key="2">
    <source>
        <dbReference type="ARBA" id="ARBA00022475"/>
    </source>
</evidence>
<evidence type="ECO:0000256" key="6">
    <source>
        <dbReference type="ARBA" id="ARBA00022989"/>
    </source>
</evidence>
<dbReference type="GO" id="GO:0005886">
    <property type="term" value="C:plasma membrane"/>
    <property type="evidence" value="ECO:0007669"/>
    <property type="project" value="UniProtKB-SubCell"/>
</dbReference>
<dbReference type="GO" id="GO:0016763">
    <property type="term" value="F:pentosyltransferase activity"/>
    <property type="evidence" value="ECO:0007669"/>
    <property type="project" value="TreeGrafter"/>
</dbReference>
<evidence type="ECO:0000313" key="10">
    <source>
        <dbReference type="EMBL" id="CAF0701113.1"/>
    </source>
</evidence>
<feature type="transmembrane region" description="Helical" evidence="8">
    <location>
        <begin position="166"/>
        <end position="193"/>
    </location>
</feature>
<protein>
    <submittedName>
        <fullName evidence="10">Putative PMT_2 domain-containing protein</fullName>
    </submittedName>
</protein>
<comment type="subcellular location">
    <subcellularLocation>
        <location evidence="1">Cell membrane</location>
        <topology evidence="1">Multi-pass membrane protein</topology>
    </subcellularLocation>
</comment>
<feature type="transmembrane region" description="Helical" evidence="8">
    <location>
        <begin position="346"/>
        <end position="366"/>
    </location>
</feature>
<evidence type="ECO:0000256" key="1">
    <source>
        <dbReference type="ARBA" id="ARBA00004651"/>
    </source>
</evidence>
<dbReference type="GO" id="GO:0009103">
    <property type="term" value="P:lipopolysaccharide biosynthetic process"/>
    <property type="evidence" value="ECO:0007669"/>
    <property type="project" value="TreeGrafter"/>
</dbReference>
<evidence type="ECO:0000256" key="4">
    <source>
        <dbReference type="ARBA" id="ARBA00022679"/>
    </source>
</evidence>
<feature type="transmembrane region" description="Helical" evidence="8">
    <location>
        <begin position="294"/>
        <end position="312"/>
    </location>
</feature>
<name>A0A8J2FPB1_9BACT</name>
<accession>A0A8J2FPB1</accession>
<gene>
    <name evidence="10" type="ORF">MPNT_40141</name>
</gene>
<dbReference type="InterPro" id="IPR050297">
    <property type="entry name" value="LipidA_mod_glycosyltrf_83"/>
</dbReference>
<keyword evidence="6 8" id="KW-1133">Transmembrane helix</keyword>
<dbReference type="EMBL" id="CAJNOB010000034">
    <property type="protein sequence ID" value="CAF0701113.1"/>
    <property type="molecule type" value="Genomic_DNA"/>
</dbReference>
<dbReference type="PANTHER" id="PTHR33908:SF3">
    <property type="entry name" value="UNDECAPRENYL PHOSPHATE-ALPHA-4-AMINO-4-DEOXY-L-ARABINOSE ARABINOSYL TRANSFERASE"/>
    <property type="match status" value="1"/>
</dbReference>
<feature type="transmembrane region" description="Helical" evidence="8">
    <location>
        <begin position="6"/>
        <end position="30"/>
    </location>
</feature>
<reference evidence="10" key="1">
    <citation type="submission" date="2021-02" db="EMBL/GenBank/DDBJ databases">
        <authorList>
            <person name="Cremers G."/>
            <person name="Picone N."/>
        </authorList>
    </citation>
    <scope>NUCLEOTIDE SEQUENCE</scope>
    <source>
        <strain evidence="10">PQ17</strain>
    </source>
</reference>
<dbReference type="PANTHER" id="PTHR33908">
    <property type="entry name" value="MANNOSYLTRANSFERASE YKCB-RELATED"/>
    <property type="match status" value="1"/>
</dbReference>
<evidence type="ECO:0000256" key="3">
    <source>
        <dbReference type="ARBA" id="ARBA00022676"/>
    </source>
</evidence>
<keyword evidence="2" id="KW-1003">Cell membrane</keyword>
<evidence type="ECO:0000256" key="7">
    <source>
        <dbReference type="ARBA" id="ARBA00023136"/>
    </source>
</evidence>
<evidence type="ECO:0000256" key="5">
    <source>
        <dbReference type="ARBA" id="ARBA00022692"/>
    </source>
</evidence>
<keyword evidence="3" id="KW-0328">Glycosyltransferase</keyword>
<keyword evidence="4" id="KW-0808">Transferase</keyword>
<dbReference type="Pfam" id="PF13231">
    <property type="entry name" value="PMT_2"/>
    <property type="match status" value="1"/>
</dbReference>
<evidence type="ECO:0000313" key="11">
    <source>
        <dbReference type="Proteomes" id="UP000663859"/>
    </source>
</evidence>